<dbReference type="InterPro" id="IPR058580">
    <property type="entry name" value="DUF2828"/>
</dbReference>
<name>A0A3S3M853_9MAGN</name>
<keyword evidence="4" id="KW-1185">Reference proteome</keyword>
<comment type="caution">
    <text evidence="3">The sequence shown here is derived from an EMBL/GenBank/DDBJ whole genome shotgun (WGS) entry which is preliminary data.</text>
</comment>
<feature type="domain" description="DUF2828" evidence="2">
    <location>
        <begin position="17"/>
        <end position="95"/>
    </location>
</feature>
<feature type="region of interest" description="Disordered" evidence="1">
    <location>
        <begin position="1"/>
        <end position="25"/>
    </location>
</feature>
<dbReference type="AlphaFoldDB" id="A0A3S3M853"/>
<dbReference type="OrthoDB" id="1716605at2759"/>
<evidence type="ECO:0000313" key="4">
    <source>
        <dbReference type="Proteomes" id="UP000283530"/>
    </source>
</evidence>
<protein>
    <recommendedName>
        <fullName evidence="2">DUF2828 domain-containing protein</fullName>
    </recommendedName>
</protein>
<accession>A0A3S3M853</accession>
<feature type="compositionally biased region" description="Basic and acidic residues" evidence="1">
    <location>
        <begin position="1"/>
        <end position="23"/>
    </location>
</feature>
<dbReference type="PANTHER" id="PTHR31373:SF27">
    <property type="entry name" value="TROVE DOMAIN-CONTAINING PROTEIN"/>
    <property type="match status" value="1"/>
</dbReference>
<evidence type="ECO:0000259" key="2">
    <source>
        <dbReference type="Pfam" id="PF11443"/>
    </source>
</evidence>
<evidence type="ECO:0000313" key="3">
    <source>
        <dbReference type="EMBL" id="RWR78831.1"/>
    </source>
</evidence>
<organism evidence="3 4">
    <name type="scientific">Cinnamomum micranthum f. kanehirae</name>
    <dbReference type="NCBI Taxonomy" id="337451"/>
    <lineage>
        <taxon>Eukaryota</taxon>
        <taxon>Viridiplantae</taxon>
        <taxon>Streptophyta</taxon>
        <taxon>Embryophyta</taxon>
        <taxon>Tracheophyta</taxon>
        <taxon>Spermatophyta</taxon>
        <taxon>Magnoliopsida</taxon>
        <taxon>Magnoliidae</taxon>
        <taxon>Laurales</taxon>
        <taxon>Lauraceae</taxon>
        <taxon>Cinnamomum</taxon>
    </lineage>
</organism>
<proteinExistence type="predicted"/>
<dbReference type="PANTHER" id="PTHR31373">
    <property type="entry name" value="OS06G0652100 PROTEIN"/>
    <property type="match status" value="1"/>
</dbReference>
<gene>
    <name evidence="3" type="ORF">CKAN_00738300</name>
</gene>
<sequence length="101" mass="11726">METDFGRERATQARVGDEGRGKYNSDSNYRFLYDKISDFLAESLKINIWFLDWGHIWKISERAAQWCPSLDSLLDYSTLLCESIAKRVFPRESDPLLCPDG</sequence>
<dbReference type="EMBL" id="QPKB01000003">
    <property type="protein sequence ID" value="RWR78831.1"/>
    <property type="molecule type" value="Genomic_DNA"/>
</dbReference>
<reference evidence="3 4" key="1">
    <citation type="journal article" date="2019" name="Nat. Plants">
        <title>Stout camphor tree genome fills gaps in understanding of flowering plant genome evolution.</title>
        <authorList>
            <person name="Chaw S.M."/>
            <person name="Liu Y.C."/>
            <person name="Wu Y.W."/>
            <person name="Wang H.Y."/>
            <person name="Lin C.I."/>
            <person name="Wu C.S."/>
            <person name="Ke H.M."/>
            <person name="Chang L.Y."/>
            <person name="Hsu C.Y."/>
            <person name="Yang H.T."/>
            <person name="Sudianto E."/>
            <person name="Hsu M.H."/>
            <person name="Wu K.P."/>
            <person name="Wang L.N."/>
            <person name="Leebens-Mack J.H."/>
            <person name="Tsai I.J."/>
        </authorList>
    </citation>
    <scope>NUCLEOTIDE SEQUENCE [LARGE SCALE GENOMIC DNA]</scope>
    <source>
        <strain evidence="4">cv. Chaw 1501</strain>
        <tissue evidence="3">Young leaves</tissue>
    </source>
</reference>
<dbReference type="Pfam" id="PF11443">
    <property type="entry name" value="DUF2828"/>
    <property type="match status" value="1"/>
</dbReference>
<dbReference type="Proteomes" id="UP000283530">
    <property type="component" value="Unassembled WGS sequence"/>
</dbReference>
<dbReference type="InterPro" id="IPR011205">
    <property type="entry name" value="UCP015417_vWA"/>
</dbReference>
<evidence type="ECO:0000256" key="1">
    <source>
        <dbReference type="SAM" id="MobiDB-lite"/>
    </source>
</evidence>